<organism evidence="2 3">
    <name type="scientific">Orbilia blumenaviensis</name>
    <dbReference type="NCBI Taxonomy" id="1796055"/>
    <lineage>
        <taxon>Eukaryota</taxon>
        <taxon>Fungi</taxon>
        <taxon>Dikarya</taxon>
        <taxon>Ascomycota</taxon>
        <taxon>Pezizomycotina</taxon>
        <taxon>Orbiliomycetes</taxon>
        <taxon>Orbiliales</taxon>
        <taxon>Orbiliaceae</taxon>
        <taxon>Orbilia</taxon>
    </lineage>
</organism>
<keyword evidence="3" id="KW-1185">Reference proteome</keyword>
<dbReference type="AlphaFoldDB" id="A0AAV9URI1"/>
<feature type="region of interest" description="Disordered" evidence="1">
    <location>
        <begin position="1"/>
        <end position="41"/>
    </location>
</feature>
<protein>
    <submittedName>
        <fullName evidence="2">Uncharacterized protein</fullName>
    </submittedName>
</protein>
<dbReference type="CDD" id="cd00590">
    <property type="entry name" value="RRM_SF"/>
    <property type="match status" value="1"/>
</dbReference>
<dbReference type="Proteomes" id="UP001373714">
    <property type="component" value="Unassembled WGS sequence"/>
</dbReference>
<evidence type="ECO:0000313" key="3">
    <source>
        <dbReference type="Proteomes" id="UP001373714"/>
    </source>
</evidence>
<accession>A0AAV9URI1</accession>
<name>A0AAV9URI1_9PEZI</name>
<sequence length="294" mass="30922">MAKTKTESLDKILKEDRRKRAKQSGKGATGKGAVAIPTGPRAAVQKRKAASQPPASLNGKWTHDLHASVNARARNTLGTTTGSKAPIVVSQKVAQKLASNRLFEAIHGGGAAGKETANDLGVNIRGASKPKNTGAGITIKGSAGPFAVHGSNFAPGTTASDIRSTMEKYGLFPINCGILSAQPTVIAEFLFETRADSDRCVEVFNNKLADSRILHFMLKDTPQLPIPGKARSRVQTQAQPVVNAVPTGPKGAGHHIVDGRFGFTAPRNTGSGLYSDEMVTGPKRGRGRNQASTR</sequence>
<gene>
    <name evidence="2" type="ORF">TWF730_010676</name>
</gene>
<evidence type="ECO:0000313" key="2">
    <source>
        <dbReference type="EMBL" id="KAK6346350.1"/>
    </source>
</evidence>
<proteinExistence type="predicted"/>
<comment type="caution">
    <text evidence="2">The sequence shown here is derived from an EMBL/GenBank/DDBJ whole genome shotgun (WGS) entry which is preliminary data.</text>
</comment>
<dbReference type="EMBL" id="JAVHNS010000008">
    <property type="protein sequence ID" value="KAK6346350.1"/>
    <property type="molecule type" value="Genomic_DNA"/>
</dbReference>
<evidence type="ECO:0000256" key="1">
    <source>
        <dbReference type="SAM" id="MobiDB-lite"/>
    </source>
</evidence>
<reference evidence="2 3" key="1">
    <citation type="submission" date="2019-10" db="EMBL/GenBank/DDBJ databases">
        <authorList>
            <person name="Palmer J.M."/>
        </authorList>
    </citation>
    <scope>NUCLEOTIDE SEQUENCE [LARGE SCALE GENOMIC DNA]</scope>
    <source>
        <strain evidence="2 3">TWF730</strain>
    </source>
</reference>
<feature type="compositionally biased region" description="Basic and acidic residues" evidence="1">
    <location>
        <begin position="1"/>
        <end position="18"/>
    </location>
</feature>
<feature type="region of interest" description="Disordered" evidence="1">
    <location>
        <begin position="268"/>
        <end position="294"/>
    </location>
</feature>